<keyword evidence="1" id="KW-1133">Transmembrane helix</keyword>
<feature type="transmembrane region" description="Helical" evidence="1">
    <location>
        <begin position="397"/>
        <end position="420"/>
    </location>
</feature>
<accession>A0ABW1UTR6</accession>
<name>A0ABW1UTR6_9LACO</name>
<evidence type="ECO:0000259" key="2">
    <source>
        <dbReference type="Pfam" id="PF09972"/>
    </source>
</evidence>
<feature type="transmembrane region" description="Helical" evidence="1">
    <location>
        <begin position="426"/>
        <end position="447"/>
    </location>
</feature>
<dbReference type="Proteomes" id="UP001596186">
    <property type="component" value="Unassembled WGS sequence"/>
</dbReference>
<keyword evidence="1" id="KW-0812">Transmembrane</keyword>
<dbReference type="Pfam" id="PF09972">
    <property type="entry name" value="DUF2207"/>
    <property type="match status" value="1"/>
</dbReference>
<dbReference type="InterPro" id="IPR048389">
    <property type="entry name" value="YciQ-like_C"/>
</dbReference>
<sequence>MGLIQFQTTVQADGNYDINKYFVNVNILKDGNAEITQKITYKFDGSFHGVYYNQDLKGIKGVETPKVEIKDNLGTTPLSKSNSALDNTFSVKKSADKMQIKIYHNISDQSATYIYHYQLLGVVTNYKDTAALNWKIIGTGWDEPLNNVKILIHLPKKNIKNLKAWSHGPLNGYTDVDKNKGLVTMTIDNVNANQFVESHIIFPTSVTASNTNVVNKNAKADILKQEQKLANEANNQRARRKGFFYFTLIVFVLLIVMIYMFLYRSLKKNPINKHNMPTTINHWFEVPEVSPSMANIILHKSNRGNGDGLTGDLLVEVNKRNLEITKKDDTFEIKALKMPDDKLFQYLINDIGDKEKVTIKQINHSSKSKLSDKFESWSKRAAKGSKIFFDADNKNKLYSFFIAAMAITMLAVLMVVISLITYIQMWPLALAIFVSSLIITWGVYIYAKKRISVYTEKGEILANELRGFRQMLKDIEDINVAEVGDLILWEQILPYAVAFGVSGKVIKALKMRFQKETEMDPNFVYYYYWGAAGLSANMNFTSSINNSINTGANSSVGGSSGGFSGGSSGGFGGGSGGGAF</sequence>
<gene>
    <name evidence="4" type="ORF">ACFP1F_05110</name>
</gene>
<organism evidence="4 5">
    <name type="scientific">Companilactobacillus baiquanensis</name>
    <dbReference type="NCBI Taxonomy" id="2486005"/>
    <lineage>
        <taxon>Bacteria</taxon>
        <taxon>Bacillati</taxon>
        <taxon>Bacillota</taxon>
        <taxon>Bacilli</taxon>
        <taxon>Lactobacillales</taxon>
        <taxon>Lactobacillaceae</taxon>
        <taxon>Companilactobacillus</taxon>
    </lineage>
</organism>
<protein>
    <submittedName>
        <fullName evidence="4">DUF2207 domain-containing protein</fullName>
    </submittedName>
</protein>
<feature type="domain" description="Predicted membrane protein YciQ-like C-terminal" evidence="3">
    <location>
        <begin position="280"/>
        <end position="509"/>
    </location>
</feature>
<proteinExistence type="predicted"/>
<dbReference type="Pfam" id="PF20990">
    <property type="entry name" value="DUF2207_C"/>
    <property type="match status" value="1"/>
</dbReference>
<evidence type="ECO:0000256" key="1">
    <source>
        <dbReference type="SAM" id="Phobius"/>
    </source>
</evidence>
<reference evidence="5" key="1">
    <citation type="journal article" date="2019" name="Int. J. Syst. Evol. Microbiol.">
        <title>The Global Catalogue of Microorganisms (GCM) 10K type strain sequencing project: providing services to taxonomists for standard genome sequencing and annotation.</title>
        <authorList>
            <consortium name="The Broad Institute Genomics Platform"/>
            <consortium name="The Broad Institute Genome Sequencing Center for Infectious Disease"/>
            <person name="Wu L."/>
            <person name="Ma J."/>
        </authorList>
    </citation>
    <scope>NUCLEOTIDE SEQUENCE [LARGE SCALE GENOMIC DNA]</scope>
    <source>
        <strain evidence="5">CCM 8895</strain>
    </source>
</reference>
<comment type="caution">
    <text evidence="4">The sequence shown here is derived from an EMBL/GenBank/DDBJ whole genome shotgun (WGS) entry which is preliminary data.</text>
</comment>
<dbReference type="EMBL" id="JBHSSN010000012">
    <property type="protein sequence ID" value="MFC6323134.1"/>
    <property type="molecule type" value="Genomic_DNA"/>
</dbReference>
<keyword evidence="5" id="KW-1185">Reference proteome</keyword>
<dbReference type="InterPro" id="IPR018702">
    <property type="entry name" value="DUF2207"/>
</dbReference>
<evidence type="ECO:0000259" key="3">
    <source>
        <dbReference type="Pfam" id="PF20990"/>
    </source>
</evidence>
<keyword evidence="1" id="KW-0472">Membrane</keyword>
<feature type="domain" description="DUF2207" evidence="2">
    <location>
        <begin position="17"/>
        <end position="202"/>
    </location>
</feature>
<evidence type="ECO:0000313" key="5">
    <source>
        <dbReference type="Proteomes" id="UP001596186"/>
    </source>
</evidence>
<feature type="transmembrane region" description="Helical" evidence="1">
    <location>
        <begin position="243"/>
        <end position="263"/>
    </location>
</feature>
<evidence type="ECO:0000313" key="4">
    <source>
        <dbReference type="EMBL" id="MFC6323134.1"/>
    </source>
</evidence>